<keyword evidence="10" id="KW-1185">Reference proteome</keyword>
<evidence type="ECO:0000256" key="5">
    <source>
        <dbReference type="ARBA" id="ARBA00023163"/>
    </source>
</evidence>
<dbReference type="InterPro" id="IPR015648">
    <property type="entry name" value="Transcrpt_fac_DP"/>
</dbReference>
<dbReference type="GO" id="GO:0005634">
    <property type="term" value="C:nucleus"/>
    <property type="evidence" value="ECO:0007669"/>
    <property type="project" value="UniProtKB-SubCell"/>
</dbReference>
<proteinExistence type="inferred from homology"/>
<accession>A0A8H7QIU6</accession>
<gene>
    <name evidence="9" type="ORF">INT46_000765</name>
</gene>
<dbReference type="InterPro" id="IPR036388">
    <property type="entry name" value="WH-like_DNA-bd_sf"/>
</dbReference>
<name>A0A8H7QIU6_9FUNG</name>
<keyword evidence="6 7" id="KW-0539">Nucleus</keyword>
<dbReference type="AlphaFoldDB" id="A0A8H7QIU6"/>
<evidence type="ECO:0000313" key="9">
    <source>
        <dbReference type="EMBL" id="KAG2192433.1"/>
    </source>
</evidence>
<protein>
    <recommendedName>
        <fullName evidence="8">E2F/DP family winged-helix DNA-binding domain-containing protein</fullName>
    </recommendedName>
</protein>
<dbReference type="Gene3D" id="1.10.10.10">
    <property type="entry name" value="Winged helix-like DNA-binding domain superfamily/Winged helix DNA-binding domain"/>
    <property type="match status" value="1"/>
</dbReference>
<evidence type="ECO:0000256" key="4">
    <source>
        <dbReference type="ARBA" id="ARBA00023125"/>
    </source>
</evidence>
<dbReference type="FunFam" id="1.10.10.10:FF:000047">
    <property type="entry name" value="Transcription factor"/>
    <property type="match status" value="1"/>
</dbReference>
<dbReference type="GO" id="GO:0000981">
    <property type="term" value="F:DNA-binding transcription factor activity, RNA polymerase II-specific"/>
    <property type="evidence" value="ECO:0007669"/>
    <property type="project" value="TreeGrafter"/>
</dbReference>
<comment type="caution">
    <text evidence="9">The sequence shown here is derived from an EMBL/GenBank/DDBJ whole genome shotgun (WGS) entry which is preliminary data.</text>
</comment>
<dbReference type="Proteomes" id="UP000650833">
    <property type="component" value="Unassembled WGS sequence"/>
</dbReference>
<dbReference type="GO" id="GO:0005667">
    <property type="term" value="C:transcription regulator complex"/>
    <property type="evidence" value="ECO:0007669"/>
    <property type="project" value="InterPro"/>
</dbReference>
<dbReference type="SMART" id="SM01372">
    <property type="entry name" value="E2F_TDP"/>
    <property type="match status" value="1"/>
</dbReference>
<dbReference type="PANTHER" id="PTHR12548">
    <property type="entry name" value="TRANSCRIPTION FACTOR DP"/>
    <property type="match status" value="1"/>
</dbReference>
<dbReference type="GO" id="GO:0000977">
    <property type="term" value="F:RNA polymerase II transcription regulatory region sequence-specific DNA binding"/>
    <property type="evidence" value="ECO:0007669"/>
    <property type="project" value="TreeGrafter"/>
</dbReference>
<dbReference type="EMBL" id="JAEPRC010000727">
    <property type="protein sequence ID" value="KAG2192433.1"/>
    <property type="molecule type" value="Genomic_DNA"/>
</dbReference>
<dbReference type="Gene3D" id="1.20.140.80">
    <property type="entry name" value="Transcription factor DP"/>
    <property type="match status" value="1"/>
</dbReference>
<dbReference type="Pfam" id="PF02319">
    <property type="entry name" value="WHD_E2F_TDP"/>
    <property type="match status" value="1"/>
</dbReference>
<evidence type="ECO:0000256" key="2">
    <source>
        <dbReference type="ARBA" id="ARBA00010940"/>
    </source>
</evidence>
<organism evidence="9 10">
    <name type="scientific">Mucor plumbeus</name>
    <dbReference type="NCBI Taxonomy" id="97098"/>
    <lineage>
        <taxon>Eukaryota</taxon>
        <taxon>Fungi</taxon>
        <taxon>Fungi incertae sedis</taxon>
        <taxon>Mucoromycota</taxon>
        <taxon>Mucoromycotina</taxon>
        <taxon>Mucoromycetes</taxon>
        <taxon>Mucorales</taxon>
        <taxon>Mucorineae</taxon>
        <taxon>Mucoraceae</taxon>
        <taxon>Mucor</taxon>
    </lineage>
</organism>
<keyword evidence="5 7" id="KW-0804">Transcription</keyword>
<dbReference type="OrthoDB" id="552115at2759"/>
<dbReference type="GO" id="GO:0051726">
    <property type="term" value="P:regulation of cell cycle"/>
    <property type="evidence" value="ECO:0007669"/>
    <property type="project" value="InterPro"/>
</dbReference>
<evidence type="ECO:0000256" key="1">
    <source>
        <dbReference type="ARBA" id="ARBA00004123"/>
    </source>
</evidence>
<reference evidence="9" key="1">
    <citation type="submission" date="2020-12" db="EMBL/GenBank/DDBJ databases">
        <title>Metabolic potential, ecology and presence of endohyphal bacteria is reflected in genomic diversity of Mucoromycotina.</title>
        <authorList>
            <person name="Muszewska A."/>
            <person name="Okrasinska A."/>
            <person name="Steczkiewicz K."/>
            <person name="Drgas O."/>
            <person name="Orlowska M."/>
            <person name="Perlinska-Lenart U."/>
            <person name="Aleksandrzak-Piekarczyk T."/>
            <person name="Szatraj K."/>
            <person name="Zielenkiewicz U."/>
            <person name="Pilsyk S."/>
            <person name="Malc E."/>
            <person name="Mieczkowski P."/>
            <person name="Kruszewska J.S."/>
            <person name="Biernat P."/>
            <person name="Pawlowska J."/>
        </authorList>
    </citation>
    <scope>NUCLEOTIDE SEQUENCE</scope>
    <source>
        <strain evidence="9">CBS 226.32</strain>
    </source>
</reference>
<keyword evidence="4 7" id="KW-0238">DNA-binding</keyword>
<dbReference type="InterPro" id="IPR036390">
    <property type="entry name" value="WH_DNA-bd_sf"/>
</dbReference>
<sequence length="459" mass="51974">MTSSVFNSNNNNDAVMISSLPSPPISNRQSIIKMPAFMLDRAPSIISPSLTKKPCNRSAGGLISDIGSTSTSLFRRQDELRPILYQQQDEYYLPPIQNVVFMNTPNRSPSPPPYYSPFSFIESPSTSTSDEDDLLNSSVRRKGSIASLLNSDPELKQLDEEESKCNYQSHFFDNYSLKRGRPSSVNHIDEMTSIKKKQRIDIDCIKQACQSSISNTIASTTTTITATTTTTTSESTRATKGLRHFSKQVCDKVAKKGITTYNEVADELSYDIQNSAVDGQQKQTYDQKNIRRRVYDALNVLMAMNIIAKDKKVIKWLGIPECYKQHTDEELDIKQEQDQDNLELLNQIKAEELRQNQLLGSLQMLRGSINSKQEKHVQICNLISRNQSLQSSTKQQKIALPFFMICSTATDKNDNSLQIDIQNDNRSATISFQQDQQKQQNQQIVYEDIDILRHISLLS</sequence>
<feature type="domain" description="E2F/DP family winged-helix DNA-binding" evidence="8">
    <location>
        <begin position="237"/>
        <end position="318"/>
    </location>
</feature>
<keyword evidence="3 7" id="KW-0805">Transcription regulation</keyword>
<evidence type="ECO:0000256" key="6">
    <source>
        <dbReference type="ARBA" id="ARBA00023242"/>
    </source>
</evidence>
<evidence type="ECO:0000256" key="3">
    <source>
        <dbReference type="ARBA" id="ARBA00023015"/>
    </source>
</evidence>
<comment type="subcellular location">
    <subcellularLocation>
        <location evidence="1 7">Nucleus</location>
    </subcellularLocation>
</comment>
<comment type="similarity">
    <text evidence="2 7">Belongs to the E2F/DP family.</text>
</comment>
<dbReference type="PANTHER" id="PTHR12548:SF9">
    <property type="entry name" value="TRANSCRIPTION FACTOR DP"/>
    <property type="match status" value="1"/>
</dbReference>
<evidence type="ECO:0000259" key="8">
    <source>
        <dbReference type="SMART" id="SM01372"/>
    </source>
</evidence>
<evidence type="ECO:0000256" key="7">
    <source>
        <dbReference type="RuleBase" id="RU003796"/>
    </source>
</evidence>
<dbReference type="InterPro" id="IPR003316">
    <property type="entry name" value="E2F_WHTH_DNA-bd_dom"/>
</dbReference>
<dbReference type="InterPro" id="IPR038168">
    <property type="entry name" value="TF_DP_C_sf"/>
</dbReference>
<evidence type="ECO:0000313" key="10">
    <source>
        <dbReference type="Proteomes" id="UP000650833"/>
    </source>
</evidence>
<dbReference type="SUPFAM" id="SSF46785">
    <property type="entry name" value="Winged helix' DNA-binding domain"/>
    <property type="match status" value="1"/>
</dbReference>